<dbReference type="Proteomes" id="UP001601992">
    <property type="component" value="Unassembled WGS sequence"/>
</dbReference>
<organism evidence="3 4">
    <name type="scientific">Nocardia jiangxiensis</name>
    <dbReference type="NCBI Taxonomy" id="282685"/>
    <lineage>
        <taxon>Bacteria</taxon>
        <taxon>Bacillati</taxon>
        <taxon>Actinomycetota</taxon>
        <taxon>Actinomycetes</taxon>
        <taxon>Mycobacteriales</taxon>
        <taxon>Nocardiaceae</taxon>
        <taxon>Nocardia</taxon>
    </lineage>
</organism>
<dbReference type="InterPro" id="IPR006680">
    <property type="entry name" value="Amidohydro-rel"/>
</dbReference>
<evidence type="ECO:0000313" key="4">
    <source>
        <dbReference type="Proteomes" id="UP001601992"/>
    </source>
</evidence>
<proteinExistence type="predicted"/>
<dbReference type="SUPFAM" id="SSF51556">
    <property type="entry name" value="Metallo-dependent hydrolases"/>
    <property type="match status" value="1"/>
</dbReference>
<name>A0ABW6RRC0_9NOCA</name>
<evidence type="ECO:0000259" key="2">
    <source>
        <dbReference type="Pfam" id="PF04909"/>
    </source>
</evidence>
<dbReference type="Gene3D" id="3.20.20.140">
    <property type="entry name" value="Metal-dependent hydrolases"/>
    <property type="match status" value="1"/>
</dbReference>
<dbReference type="PANTHER" id="PTHR21240">
    <property type="entry name" value="2-AMINO-3-CARBOXYLMUCONATE-6-SEMIALDEHYDE DECARBOXYLASE"/>
    <property type="match status" value="1"/>
</dbReference>
<dbReference type="InterPro" id="IPR032465">
    <property type="entry name" value="ACMSD"/>
</dbReference>
<keyword evidence="1" id="KW-0456">Lyase</keyword>
<dbReference type="Pfam" id="PF04909">
    <property type="entry name" value="Amidohydro_2"/>
    <property type="match status" value="1"/>
</dbReference>
<protein>
    <submittedName>
        <fullName evidence="3">Amidohydrolase family protein</fullName>
    </submittedName>
</protein>
<gene>
    <name evidence="3" type="ORF">ACFYXQ_02055</name>
</gene>
<feature type="domain" description="Amidohydrolase-related" evidence="2">
    <location>
        <begin position="123"/>
        <end position="380"/>
    </location>
</feature>
<dbReference type="PANTHER" id="PTHR21240:SF28">
    <property type="entry name" value="ISO-OROTATE DECARBOXYLASE (EUROFUNG)"/>
    <property type="match status" value="1"/>
</dbReference>
<sequence length="420" mass="47024">MSRITLISSDGHVAAHMGDYRPYLESRYHEDFDAFLIDYRKYGVVTTDSTNIMNRLDPDVAAEWQEKVTNTGRLEASWDPARRVAELDREGIAAEVLFQEFATPFLMSSPTHAATLQVAQPTDDQLSAGYRAYNRWVSDFRAYAPHRWAPMAAISLHDVEAAVTEIEAVKEMGFSGIALPALPGDDRPYQPQYDRIWAALQDNDLVVNIHVAIGSTLPSYTQAPTLTSARAMVGADIFTSVRNLLPALIFGGVLERFPRLRIVFTETHSDWVLGALQRMDHSYDRSDLRRDIREVVPMRPSEYWRRQCYLGSSLFSRAEVAARHRIGLDKMMIGIDFPHSEGAWRFGTREYVKATFGAEHVPAVDARKMFGSNAAAVFGFDLPALDALAEKIGLDEADALTPPEVQPTYRGDLDRPLIGA</sequence>
<dbReference type="RefSeq" id="WP_040828750.1">
    <property type="nucleotide sequence ID" value="NZ_JBIAQY010000001.1"/>
</dbReference>
<reference evidence="3 4" key="1">
    <citation type="submission" date="2024-10" db="EMBL/GenBank/DDBJ databases">
        <title>The Natural Products Discovery Center: Release of the First 8490 Sequenced Strains for Exploring Actinobacteria Biosynthetic Diversity.</title>
        <authorList>
            <person name="Kalkreuter E."/>
            <person name="Kautsar S.A."/>
            <person name="Yang D."/>
            <person name="Bader C.D."/>
            <person name="Teijaro C.N."/>
            <person name="Fluegel L."/>
            <person name="Davis C.M."/>
            <person name="Simpson J.R."/>
            <person name="Lauterbach L."/>
            <person name="Steele A.D."/>
            <person name="Gui C."/>
            <person name="Meng S."/>
            <person name="Li G."/>
            <person name="Viehrig K."/>
            <person name="Ye F."/>
            <person name="Su P."/>
            <person name="Kiefer A.F."/>
            <person name="Nichols A."/>
            <person name="Cepeda A.J."/>
            <person name="Yan W."/>
            <person name="Fan B."/>
            <person name="Jiang Y."/>
            <person name="Adhikari A."/>
            <person name="Zheng C.-J."/>
            <person name="Schuster L."/>
            <person name="Cowan T.M."/>
            <person name="Smanski M.J."/>
            <person name="Chevrette M.G."/>
            <person name="De Carvalho L.P.S."/>
            <person name="Shen B."/>
        </authorList>
    </citation>
    <scope>NUCLEOTIDE SEQUENCE [LARGE SCALE GENOMIC DNA]</scope>
    <source>
        <strain evidence="3 4">NPDC002593</strain>
    </source>
</reference>
<dbReference type="InterPro" id="IPR032466">
    <property type="entry name" value="Metal_Hydrolase"/>
</dbReference>
<dbReference type="EMBL" id="JBIAQY010000001">
    <property type="protein sequence ID" value="MFF3566544.1"/>
    <property type="molecule type" value="Genomic_DNA"/>
</dbReference>
<keyword evidence="4" id="KW-1185">Reference proteome</keyword>
<accession>A0ABW6RRC0</accession>
<evidence type="ECO:0000313" key="3">
    <source>
        <dbReference type="EMBL" id="MFF3566544.1"/>
    </source>
</evidence>
<comment type="caution">
    <text evidence="3">The sequence shown here is derived from an EMBL/GenBank/DDBJ whole genome shotgun (WGS) entry which is preliminary data.</text>
</comment>
<evidence type="ECO:0000256" key="1">
    <source>
        <dbReference type="ARBA" id="ARBA00023239"/>
    </source>
</evidence>